<evidence type="ECO:0000313" key="2">
    <source>
        <dbReference type="EMBL" id="ORC88216.1"/>
    </source>
</evidence>
<keyword evidence="3" id="KW-1185">Reference proteome</keyword>
<accession>A0A1X0NU30</accession>
<reference evidence="2 3" key="1">
    <citation type="submission" date="2017-03" db="EMBL/GenBank/DDBJ databases">
        <title>An alternative strategy for trypanosome survival in the mammalian bloodstream revealed through genome and transcriptome analysis of the ubiquitous bovine parasite Trypanosoma (Megatrypanum) theileri.</title>
        <authorList>
            <person name="Kelly S."/>
            <person name="Ivens A."/>
            <person name="Mott A."/>
            <person name="O'Neill E."/>
            <person name="Emms D."/>
            <person name="Macleod O."/>
            <person name="Voorheis P."/>
            <person name="Matthews J."/>
            <person name="Matthews K."/>
            <person name="Carrington M."/>
        </authorList>
    </citation>
    <scope>NUCLEOTIDE SEQUENCE [LARGE SCALE GENOMIC DNA]</scope>
    <source>
        <strain evidence="2">Edinburgh</strain>
    </source>
</reference>
<dbReference type="RefSeq" id="XP_028882282.1">
    <property type="nucleotide sequence ID" value="XM_029026586.1"/>
</dbReference>
<evidence type="ECO:0000256" key="1">
    <source>
        <dbReference type="SAM" id="MobiDB-lite"/>
    </source>
</evidence>
<gene>
    <name evidence="2" type="ORF">TM35_000182730</name>
</gene>
<organism evidence="2 3">
    <name type="scientific">Trypanosoma theileri</name>
    <dbReference type="NCBI Taxonomy" id="67003"/>
    <lineage>
        <taxon>Eukaryota</taxon>
        <taxon>Discoba</taxon>
        <taxon>Euglenozoa</taxon>
        <taxon>Kinetoplastea</taxon>
        <taxon>Metakinetoplastina</taxon>
        <taxon>Trypanosomatida</taxon>
        <taxon>Trypanosomatidae</taxon>
        <taxon>Trypanosoma</taxon>
    </lineage>
</organism>
<dbReference type="Proteomes" id="UP000192257">
    <property type="component" value="Unassembled WGS sequence"/>
</dbReference>
<protein>
    <submittedName>
        <fullName evidence="2">Uncharacterized protein</fullName>
    </submittedName>
</protein>
<evidence type="ECO:0000313" key="3">
    <source>
        <dbReference type="Proteomes" id="UP000192257"/>
    </source>
</evidence>
<name>A0A1X0NU30_9TRYP</name>
<comment type="caution">
    <text evidence="2">The sequence shown here is derived from an EMBL/GenBank/DDBJ whole genome shotgun (WGS) entry which is preliminary data.</text>
</comment>
<feature type="region of interest" description="Disordered" evidence="1">
    <location>
        <begin position="373"/>
        <end position="397"/>
    </location>
</feature>
<dbReference type="EMBL" id="NBCO01000018">
    <property type="protein sequence ID" value="ORC88216.1"/>
    <property type="molecule type" value="Genomic_DNA"/>
</dbReference>
<proteinExistence type="predicted"/>
<sequence>MRRCCSFSGNGPSPLLTSVVYARHHINGFSLFARELQEHKGILKARSFRHGRDNMRVVSQHWHQLTPGQRHRYNARAREILVLKAKNTDKAFNDFNLLMQLLFQTEDVAGAGDEVFTAHMAKNTLTQLNSGHKEKLRKKLLPKDVIQAPKKSGTVLPLSWYFPHMRYFESFVEMLRAVAPTQKALFIAVSRVLDINRRPTKGYMSSISKKYDQLTEEDKDKFKPITDEDAPVFEKYCASHCATFDIENFDIVRLFAQYRGLITARTSLPEPEATQYKMLMEADRFRESLYFKALRNLERAKAGRSTDHGTYISHIHPEGVSIPPQTYSIKTSMDDVVVATLLAETRLGKSVYDDVIERTSCFRQEMANQLLQETYLSPERKTKREEKKTSKTKRNFA</sequence>
<dbReference type="AlphaFoldDB" id="A0A1X0NU30"/>
<feature type="compositionally biased region" description="Basic and acidic residues" evidence="1">
    <location>
        <begin position="378"/>
        <end position="389"/>
    </location>
</feature>
<dbReference type="VEuPathDB" id="TriTrypDB:TM35_000182730"/>
<dbReference type="GeneID" id="39986366"/>
<dbReference type="OrthoDB" id="242733at2759"/>